<keyword evidence="1" id="KW-0472">Membrane</keyword>
<dbReference type="EMBL" id="MFMC01000008">
    <property type="protein sequence ID" value="OGG77750.1"/>
    <property type="molecule type" value="Genomic_DNA"/>
</dbReference>
<organism evidence="2 3">
    <name type="scientific">Candidatus Kaiserbacteria bacterium RIFCSPLOWO2_01_FULL_54_24</name>
    <dbReference type="NCBI Taxonomy" id="1798515"/>
    <lineage>
        <taxon>Bacteria</taxon>
        <taxon>Candidatus Kaiseribacteriota</taxon>
    </lineage>
</organism>
<keyword evidence="1" id="KW-0812">Transmembrane</keyword>
<evidence type="ECO:0000313" key="3">
    <source>
        <dbReference type="Proteomes" id="UP000177215"/>
    </source>
</evidence>
<dbReference type="STRING" id="1798515.A3B35_01160"/>
<proteinExistence type="predicted"/>
<dbReference type="Proteomes" id="UP000177215">
    <property type="component" value="Unassembled WGS sequence"/>
</dbReference>
<feature type="transmembrane region" description="Helical" evidence="1">
    <location>
        <begin position="12"/>
        <end position="32"/>
    </location>
</feature>
<accession>A0A1F6EVU9</accession>
<dbReference type="AlphaFoldDB" id="A0A1F6EVU9"/>
<name>A0A1F6EVU9_9BACT</name>
<comment type="caution">
    <text evidence="2">The sequence shown here is derived from an EMBL/GenBank/DDBJ whole genome shotgun (WGS) entry which is preliminary data.</text>
</comment>
<reference evidence="2 3" key="1">
    <citation type="journal article" date="2016" name="Nat. Commun.">
        <title>Thousands of microbial genomes shed light on interconnected biogeochemical processes in an aquifer system.</title>
        <authorList>
            <person name="Anantharaman K."/>
            <person name="Brown C.T."/>
            <person name="Hug L.A."/>
            <person name="Sharon I."/>
            <person name="Castelle C.J."/>
            <person name="Probst A.J."/>
            <person name="Thomas B.C."/>
            <person name="Singh A."/>
            <person name="Wilkins M.J."/>
            <person name="Karaoz U."/>
            <person name="Brodie E.L."/>
            <person name="Williams K.H."/>
            <person name="Hubbard S.S."/>
            <person name="Banfield J.F."/>
        </authorList>
    </citation>
    <scope>NUCLEOTIDE SEQUENCE [LARGE SCALE GENOMIC DNA]</scope>
</reference>
<keyword evidence="1" id="KW-1133">Transmembrane helix</keyword>
<evidence type="ECO:0000313" key="2">
    <source>
        <dbReference type="EMBL" id="OGG77750.1"/>
    </source>
</evidence>
<evidence type="ECO:0000256" key="1">
    <source>
        <dbReference type="SAM" id="Phobius"/>
    </source>
</evidence>
<protein>
    <submittedName>
        <fullName evidence="2">Uncharacterized protein</fullName>
    </submittedName>
</protein>
<gene>
    <name evidence="2" type="ORF">A3B35_01160</name>
</gene>
<sequence>MRSFTTTYLPWVTALLAIALWIGVGYFAWTIYSQESLSAEKIADLDQESVRQAAALRLHALVRDTKEERTKLEDIARVDIIEMLESVEQVGRDVGISIEIGQAISAPDSGGGSKVRSVGFVVEGEGSFAKVMHAAALFEALPKPSFVDELQFEMIPASSAGSKKSAASLWHLVVHMRFISTAEISP</sequence>